<dbReference type="Gene3D" id="3.40.50.720">
    <property type="entry name" value="NAD(P)-binding Rossmann-like Domain"/>
    <property type="match status" value="1"/>
</dbReference>
<reference evidence="2" key="1">
    <citation type="journal article" date="2023" name="IMA Fungus">
        <title>Comparative genomic study of the Penicillium genus elucidates a diverse pangenome and 15 lateral gene transfer events.</title>
        <authorList>
            <person name="Petersen C."/>
            <person name="Sorensen T."/>
            <person name="Nielsen M.R."/>
            <person name="Sondergaard T.E."/>
            <person name="Sorensen J.L."/>
            <person name="Fitzpatrick D.A."/>
            <person name="Frisvad J.C."/>
            <person name="Nielsen K.L."/>
        </authorList>
    </citation>
    <scope>NUCLEOTIDE SEQUENCE</scope>
    <source>
        <strain evidence="2">IBT 17514</strain>
    </source>
</reference>
<name>A0AAD6HJ02_9EURO</name>
<evidence type="ECO:0000259" key="1">
    <source>
        <dbReference type="Pfam" id="PF01370"/>
    </source>
</evidence>
<reference evidence="2" key="2">
    <citation type="submission" date="2023-01" db="EMBL/GenBank/DDBJ databases">
        <authorList>
            <person name="Petersen C."/>
        </authorList>
    </citation>
    <scope>NUCLEOTIDE SEQUENCE</scope>
    <source>
        <strain evidence="2">IBT 17514</strain>
    </source>
</reference>
<protein>
    <recommendedName>
        <fullName evidence="1">NAD-dependent epimerase/dehydratase domain-containing protein</fullName>
    </recommendedName>
</protein>
<keyword evidence="3" id="KW-1185">Reference proteome</keyword>
<evidence type="ECO:0000313" key="2">
    <source>
        <dbReference type="EMBL" id="KAJ5719386.1"/>
    </source>
</evidence>
<accession>A0AAD6HJ02</accession>
<organism evidence="2 3">
    <name type="scientific">Penicillium malachiteum</name>
    <dbReference type="NCBI Taxonomy" id="1324776"/>
    <lineage>
        <taxon>Eukaryota</taxon>
        <taxon>Fungi</taxon>
        <taxon>Dikarya</taxon>
        <taxon>Ascomycota</taxon>
        <taxon>Pezizomycotina</taxon>
        <taxon>Eurotiomycetes</taxon>
        <taxon>Eurotiomycetidae</taxon>
        <taxon>Eurotiales</taxon>
        <taxon>Aspergillaceae</taxon>
        <taxon>Penicillium</taxon>
    </lineage>
</organism>
<dbReference type="EMBL" id="JAQJAN010000011">
    <property type="protein sequence ID" value="KAJ5719386.1"/>
    <property type="molecule type" value="Genomic_DNA"/>
</dbReference>
<dbReference type="AlphaFoldDB" id="A0AAD6HJ02"/>
<dbReference type="InterPro" id="IPR036291">
    <property type="entry name" value="NAD(P)-bd_dom_sf"/>
</dbReference>
<evidence type="ECO:0000313" key="3">
    <source>
        <dbReference type="Proteomes" id="UP001215712"/>
    </source>
</evidence>
<dbReference type="Pfam" id="PF01370">
    <property type="entry name" value="Epimerase"/>
    <property type="match status" value="1"/>
</dbReference>
<dbReference type="Proteomes" id="UP001215712">
    <property type="component" value="Unassembled WGS sequence"/>
</dbReference>
<proteinExistence type="predicted"/>
<gene>
    <name evidence="2" type="ORF">N7493_007841</name>
</gene>
<sequence>MRVLVLGGTGKLGSRLPSALIAREHHVFAFVRTPSKLARGIQDKLAGIERGDAKKSSDIEAAIVRNQCDAVVNSAGYAAMAPWGKRDLPAIVDAVTCAAL</sequence>
<feature type="domain" description="NAD-dependent epimerase/dehydratase" evidence="1">
    <location>
        <begin position="3"/>
        <end position="82"/>
    </location>
</feature>
<dbReference type="SUPFAM" id="SSF51735">
    <property type="entry name" value="NAD(P)-binding Rossmann-fold domains"/>
    <property type="match status" value="1"/>
</dbReference>
<comment type="caution">
    <text evidence="2">The sequence shown here is derived from an EMBL/GenBank/DDBJ whole genome shotgun (WGS) entry which is preliminary data.</text>
</comment>
<dbReference type="InterPro" id="IPR001509">
    <property type="entry name" value="Epimerase_deHydtase"/>
</dbReference>